<accession>A0ABS6IIU6</accession>
<reference evidence="1 2" key="1">
    <citation type="submission" date="2021-06" db="EMBL/GenBank/DDBJ databases">
        <authorList>
            <person name="Lee D.H."/>
        </authorList>
    </citation>
    <scope>NUCLEOTIDE SEQUENCE [LARGE SCALE GENOMIC DNA]</scope>
    <source>
        <strain evidence="1 2">MMS21-HV4-11</strain>
    </source>
</reference>
<dbReference type="InterPro" id="IPR022798">
    <property type="entry name" value="BcsD_bac"/>
</dbReference>
<name>A0ABS6IIU6_9HYPH</name>
<keyword evidence="2" id="KW-1185">Reference proteome</keyword>
<dbReference type="Proteomes" id="UP000727907">
    <property type="component" value="Unassembled WGS sequence"/>
</dbReference>
<protein>
    <recommendedName>
        <fullName evidence="3">Cellulose synthase subunit D</fullName>
    </recommendedName>
</protein>
<organism evidence="1 2">
    <name type="scientific">Reyranella humidisoli</name>
    <dbReference type="NCBI Taxonomy" id="2849149"/>
    <lineage>
        <taxon>Bacteria</taxon>
        <taxon>Pseudomonadati</taxon>
        <taxon>Pseudomonadota</taxon>
        <taxon>Alphaproteobacteria</taxon>
        <taxon>Hyphomicrobiales</taxon>
        <taxon>Reyranellaceae</taxon>
        <taxon>Reyranella</taxon>
    </lineage>
</organism>
<proteinExistence type="predicted"/>
<evidence type="ECO:0000313" key="2">
    <source>
        <dbReference type="Proteomes" id="UP000727907"/>
    </source>
</evidence>
<dbReference type="EMBL" id="JAHOPB010000001">
    <property type="protein sequence ID" value="MBU8874522.1"/>
    <property type="molecule type" value="Genomic_DNA"/>
</dbReference>
<sequence>MAVRPANNSFDAMTLAAAARRSSPLHWRIFMEALGTSLSQVAGDEQALRVLAAVGATIAREQPVPVCNSLTDLKAAMNAGLQTLDWGQVDLYEAEKALEFVVVGYPCFDGVEAQTAFAAILEALLEGWLAQQAARSGLSMRLVERGSGPYPPLVFRYERSGA</sequence>
<dbReference type="Pfam" id="PF03500">
    <property type="entry name" value="Cellsynth_D"/>
    <property type="match status" value="1"/>
</dbReference>
<evidence type="ECO:0000313" key="1">
    <source>
        <dbReference type="EMBL" id="MBU8874522.1"/>
    </source>
</evidence>
<dbReference type="RefSeq" id="WP_216960203.1">
    <property type="nucleotide sequence ID" value="NZ_JAHOPB010000001.1"/>
</dbReference>
<comment type="caution">
    <text evidence="1">The sequence shown here is derived from an EMBL/GenBank/DDBJ whole genome shotgun (WGS) entry which is preliminary data.</text>
</comment>
<gene>
    <name evidence="1" type="ORF">KQ910_12180</name>
</gene>
<evidence type="ECO:0008006" key="3">
    <source>
        <dbReference type="Google" id="ProtNLM"/>
    </source>
</evidence>